<dbReference type="InterPro" id="IPR001375">
    <property type="entry name" value="Peptidase_S9_cat"/>
</dbReference>
<proteinExistence type="predicted"/>
<reference evidence="3" key="1">
    <citation type="journal article" date="2019" name="Int. J. Syst. Evol. Microbiol.">
        <title>The Global Catalogue of Microorganisms (GCM) 10K type strain sequencing project: providing services to taxonomists for standard genome sequencing and annotation.</title>
        <authorList>
            <consortium name="The Broad Institute Genomics Platform"/>
            <consortium name="The Broad Institute Genome Sequencing Center for Infectious Disease"/>
            <person name="Wu L."/>
            <person name="Ma J."/>
        </authorList>
    </citation>
    <scope>NUCLEOTIDE SEQUENCE [LARGE SCALE GENOMIC DNA]</scope>
    <source>
        <strain evidence="3">KCTC 32239</strain>
    </source>
</reference>
<evidence type="ECO:0000313" key="2">
    <source>
        <dbReference type="EMBL" id="GGY69253.1"/>
    </source>
</evidence>
<protein>
    <submittedName>
        <fullName evidence="2">Peptidase</fullName>
    </submittedName>
</protein>
<dbReference type="InterPro" id="IPR029058">
    <property type="entry name" value="AB_hydrolase_fold"/>
</dbReference>
<dbReference type="SUPFAM" id="SSF82171">
    <property type="entry name" value="DPP6 N-terminal domain-like"/>
    <property type="match status" value="1"/>
</dbReference>
<accession>A0ABQ3AW56</accession>
<evidence type="ECO:0000259" key="1">
    <source>
        <dbReference type="Pfam" id="PF00326"/>
    </source>
</evidence>
<feature type="domain" description="Peptidase S9 prolyl oligopeptidase catalytic" evidence="1">
    <location>
        <begin position="435"/>
        <end position="642"/>
    </location>
</feature>
<dbReference type="Pfam" id="PF00326">
    <property type="entry name" value="Peptidase_S9"/>
    <property type="match status" value="1"/>
</dbReference>
<keyword evidence="3" id="KW-1185">Reference proteome</keyword>
<dbReference type="Proteomes" id="UP000619761">
    <property type="component" value="Unassembled WGS sequence"/>
</dbReference>
<comment type="caution">
    <text evidence="2">The sequence shown here is derived from an EMBL/GenBank/DDBJ whole genome shotgun (WGS) entry which is preliminary data.</text>
</comment>
<evidence type="ECO:0000313" key="3">
    <source>
        <dbReference type="Proteomes" id="UP000619761"/>
    </source>
</evidence>
<dbReference type="Gene3D" id="3.40.50.1820">
    <property type="entry name" value="alpha/beta hydrolase"/>
    <property type="match status" value="1"/>
</dbReference>
<dbReference type="EMBL" id="BMYZ01000001">
    <property type="protein sequence ID" value="GGY69253.1"/>
    <property type="molecule type" value="Genomic_DNA"/>
</dbReference>
<name>A0ABQ3AW56_9GAMM</name>
<dbReference type="PANTHER" id="PTHR43056:SF5">
    <property type="entry name" value="PEPTIDASE S9 PROLYL OLIGOPEPTIDASE CATALYTIC DOMAIN-CONTAINING PROTEIN"/>
    <property type="match status" value="1"/>
</dbReference>
<gene>
    <name evidence="2" type="ORF">GCM10011613_11960</name>
</gene>
<dbReference type="InterPro" id="IPR050585">
    <property type="entry name" value="Xaa-Pro_dipeptidyl-ppase/CocE"/>
</dbReference>
<organism evidence="2 3">
    <name type="scientific">Cellvibrio zantedeschiae</name>
    <dbReference type="NCBI Taxonomy" id="1237077"/>
    <lineage>
        <taxon>Bacteria</taxon>
        <taxon>Pseudomonadati</taxon>
        <taxon>Pseudomonadota</taxon>
        <taxon>Gammaproteobacteria</taxon>
        <taxon>Cellvibrionales</taxon>
        <taxon>Cellvibrionaceae</taxon>
        <taxon>Cellvibrio</taxon>
    </lineage>
</organism>
<dbReference type="SUPFAM" id="SSF53474">
    <property type="entry name" value="alpha/beta-Hydrolases"/>
    <property type="match status" value="1"/>
</dbReference>
<sequence>MTNTYGNWPSPITAEMLTQQSAKISEPQACGLDVFWLESRPAEKGRNALVQLFTNGARQDVLAAPHSVRSRAHEYGGSSYLVTPERIFCVLDADQGIYVIDRATHTLEALSAPDNYRYADFCWDQRRQRLICIREDHTHANHAAQIYERSEIVAIDLKGNVQVLVSGADFYSNPRLNSTSDKLSYLCWNHPQMPWDGSECYCASINAAGDITTTQFIAGSKTESVFQPQWSPNDELFFVSDRNNWWNIYRHTFNSADGNRAQSPSTDKLDIVDCICDMPAEFATPQWIFGMSTYGFLNHTEIFCCFSQKGQWNLGLINIPNKSLTTIPNDFKDIAGVHCYNSQAYFLAAGAVQSTVLYRFYKHQIKAVLPANPGLLSSDDIAQPEAISFATTDGEIAHGFYYAPKNKSAIIPQNLRPPLIVMCHGGPTGATETSLNIKIQFWTSRGFAVLDVNYRGSTGYGREYRDRLKNNWGVTDVIDVCSGARYLIERGLVDKNKVAIRGSSAGGYTVLAALTFSDTFKAGASLYGIGDLEALAKDTHKFEARYLDSLVGEYPARQDLYRARSPIHHIEQLNCPVIFLQGLKDKVVPPNQAEAMVAALRSKGIKTAYVTFAEEGHGFRQAETIQKAIEAELEFYLEVFNHKQA</sequence>
<dbReference type="RefSeq" id="WP_189416723.1">
    <property type="nucleotide sequence ID" value="NZ_BMYZ01000001.1"/>
</dbReference>
<dbReference type="PANTHER" id="PTHR43056">
    <property type="entry name" value="PEPTIDASE S9 PROLYL OLIGOPEPTIDASE"/>
    <property type="match status" value="1"/>
</dbReference>